<comment type="caution">
    <text evidence="2">The sequence shown here is derived from an EMBL/GenBank/DDBJ whole genome shotgun (WGS) entry which is preliminary data.</text>
</comment>
<organism evidence="2 3">
    <name type="scientific">Phaseolus coccineus</name>
    <name type="common">Scarlet runner bean</name>
    <name type="synonym">Phaseolus multiflorus</name>
    <dbReference type="NCBI Taxonomy" id="3886"/>
    <lineage>
        <taxon>Eukaryota</taxon>
        <taxon>Viridiplantae</taxon>
        <taxon>Streptophyta</taxon>
        <taxon>Embryophyta</taxon>
        <taxon>Tracheophyta</taxon>
        <taxon>Spermatophyta</taxon>
        <taxon>Magnoliopsida</taxon>
        <taxon>eudicotyledons</taxon>
        <taxon>Gunneridae</taxon>
        <taxon>Pentapetalae</taxon>
        <taxon>rosids</taxon>
        <taxon>fabids</taxon>
        <taxon>Fabales</taxon>
        <taxon>Fabaceae</taxon>
        <taxon>Papilionoideae</taxon>
        <taxon>50 kb inversion clade</taxon>
        <taxon>NPAAA clade</taxon>
        <taxon>indigoferoid/millettioid clade</taxon>
        <taxon>Phaseoleae</taxon>
        <taxon>Phaseolus</taxon>
    </lineage>
</organism>
<feature type="region of interest" description="Disordered" evidence="1">
    <location>
        <begin position="1"/>
        <end position="25"/>
    </location>
</feature>
<keyword evidence="3" id="KW-1185">Reference proteome</keyword>
<evidence type="ECO:0000313" key="2">
    <source>
        <dbReference type="EMBL" id="KAK7335332.1"/>
    </source>
</evidence>
<reference evidence="2 3" key="1">
    <citation type="submission" date="2024-01" db="EMBL/GenBank/DDBJ databases">
        <title>The genomes of 5 underutilized Papilionoideae crops provide insights into root nodulation and disease resistanc.</title>
        <authorList>
            <person name="Jiang F."/>
        </authorList>
    </citation>
    <scope>NUCLEOTIDE SEQUENCE [LARGE SCALE GENOMIC DNA]</scope>
    <source>
        <strain evidence="2">JINMINGXINNONG_FW02</strain>
        <tissue evidence="2">Leaves</tissue>
    </source>
</reference>
<feature type="region of interest" description="Disordered" evidence="1">
    <location>
        <begin position="47"/>
        <end position="104"/>
    </location>
</feature>
<gene>
    <name evidence="2" type="ORF">VNO80_27111</name>
</gene>
<protein>
    <submittedName>
        <fullName evidence="2">Uncharacterized protein</fullName>
    </submittedName>
</protein>
<sequence length="104" mass="11122">MDDDKEIQSHPLPTSRSPVSSPRANERIMITIATSTLSNSLALTLPIQHPLKGNGGGGGGSDGGLLERRRDGSTDRRVEKEVFGTEQRKSETEALEGGGGYCER</sequence>
<feature type="compositionally biased region" description="Gly residues" evidence="1">
    <location>
        <begin position="53"/>
        <end position="63"/>
    </location>
</feature>
<accession>A0AAN9LJ98</accession>
<name>A0AAN9LJ98_PHACN</name>
<dbReference type="AlphaFoldDB" id="A0AAN9LJ98"/>
<feature type="compositionally biased region" description="Polar residues" evidence="1">
    <location>
        <begin position="11"/>
        <end position="23"/>
    </location>
</feature>
<evidence type="ECO:0000256" key="1">
    <source>
        <dbReference type="SAM" id="MobiDB-lite"/>
    </source>
</evidence>
<proteinExistence type="predicted"/>
<feature type="compositionally biased region" description="Basic and acidic residues" evidence="1">
    <location>
        <begin position="65"/>
        <end position="92"/>
    </location>
</feature>
<dbReference type="EMBL" id="JAYMYR010000010">
    <property type="protein sequence ID" value="KAK7335332.1"/>
    <property type="molecule type" value="Genomic_DNA"/>
</dbReference>
<dbReference type="Proteomes" id="UP001374584">
    <property type="component" value="Unassembled WGS sequence"/>
</dbReference>
<evidence type="ECO:0000313" key="3">
    <source>
        <dbReference type="Proteomes" id="UP001374584"/>
    </source>
</evidence>